<evidence type="ECO:0000256" key="1">
    <source>
        <dbReference type="SAM" id="MobiDB-lite"/>
    </source>
</evidence>
<evidence type="ECO:0000313" key="2">
    <source>
        <dbReference type="EMBL" id="KAK8890494.1"/>
    </source>
</evidence>
<dbReference type="Proteomes" id="UP001470230">
    <property type="component" value="Unassembled WGS sequence"/>
</dbReference>
<comment type="caution">
    <text evidence="2">The sequence shown here is derived from an EMBL/GenBank/DDBJ whole genome shotgun (WGS) entry which is preliminary data.</text>
</comment>
<protein>
    <submittedName>
        <fullName evidence="2">Uncharacterized protein</fullName>
    </submittedName>
</protein>
<gene>
    <name evidence="2" type="ORF">M9Y10_035270</name>
</gene>
<feature type="compositionally biased region" description="Polar residues" evidence="1">
    <location>
        <begin position="75"/>
        <end position="87"/>
    </location>
</feature>
<organism evidence="2 3">
    <name type="scientific">Tritrichomonas musculus</name>
    <dbReference type="NCBI Taxonomy" id="1915356"/>
    <lineage>
        <taxon>Eukaryota</taxon>
        <taxon>Metamonada</taxon>
        <taxon>Parabasalia</taxon>
        <taxon>Tritrichomonadida</taxon>
        <taxon>Tritrichomonadidae</taxon>
        <taxon>Tritrichomonas</taxon>
    </lineage>
</organism>
<dbReference type="EMBL" id="JAPFFF010000005">
    <property type="protein sequence ID" value="KAK8890494.1"/>
    <property type="molecule type" value="Genomic_DNA"/>
</dbReference>
<accession>A0ABR2KHE2</accession>
<name>A0ABR2KHE2_9EUKA</name>
<feature type="region of interest" description="Disordered" evidence="1">
    <location>
        <begin position="44"/>
        <end position="99"/>
    </location>
</feature>
<feature type="compositionally biased region" description="Basic and acidic residues" evidence="1">
    <location>
        <begin position="50"/>
        <end position="63"/>
    </location>
</feature>
<proteinExistence type="predicted"/>
<keyword evidence="3" id="KW-1185">Reference proteome</keyword>
<sequence length="99" mass="11518">MQNIDELLIKQRDLIIQMDKHHQRQINSLHERISRVESQIQMINNSNTENNERVQLSKDDHAQRSNIEMSKGLLSPSQSYATPSASQDKLPKLNPNFPR</sequence>
<reference evidence="2 3" key="1">
    <citation type="submission" date="2024-04" db="EMBL/GenBank/DDBJ databases">
        <title>Tritrichomonas musculus Genome.</title>
        <authorList>
            <person name="Alves-Ferreira E."/>
            <person name="Grigg M."/>
            <person name="Lorenzi H."/>
            <person name="Galac M."/>
        </authorList>
    </citation>
    <scope>NUCLEOTIDE SEQUENCE [LARGE SCALE GENOMIC DNA]</scope>
    <source>
        <strain evidence="2 3">EAF2021</strain>
    </source>
</reference>
<evidence type="ECO:0000313" key="3">
    <source>
        <dbReference type="Proteomes" id="UP001470230"/>
    </source>
</evidence>